<evidence type="ECO:0000256" key="1">
    <source>
        <dbReference type="ARBA" id="ARBA00006484"/>
    </source>
</evidence>
<evidence type="ECO:0000313" key="11">
    <source>
        <dbReference type="Proteomes" id="UP000332933"/>
    </source>
</evidence>
<dbReference type="Gene3D" id="3.40.50.720">
    <property type="entry name" value="NAD(P)-binding Rossmann-like Domain"/>
    <property type="match status" value="1"/>
</dbReference>
<evidence type="ECO:0000256" key="3">
    <source>
        <dbReference type="ARBA" id="ARBA00022857"/>
    </source>
</evidence>
<comment type="similarity">
    <text evidence="1">Belongs to the short-chain dehydrogenases/reductases (SDR) family.</text>
</comment>
<dbReference type="InterPro" id="IPR002347">
    <property type="entry name" value="SDR_fam"/>
</dbReference>
<gene>
    <name evidence="10" type="primary">Aste57867_18935</name>
    <name evidence="9" type="ORF">As57867_018871</name>
    <name evidence="10" type="ORF">ASTE57867_18935</name>
</gene>
<dbReference type="OrthoDB" id="1204at2759"/>
<sequence>MLKRLLVVGGSGALGRGVAARFNAAKWSVVNVDFSANTDVNVKNVTLDSKTGTLKQLPQVVAGLENQKVDAVVCAAGGWAGGDIASQDAVDNLSQMYSMNMESALLSAHLAAKYLNPGGLLVLTGSAAALTATPGMVTYGMSKAATHHLVASSADTLPEGATALAILPITIDTPTNRKYMGDADFSTWTPVDEIARQLLEWSTAPDARPASGDLVQVSTVGGKSTWASKGNPFAAYANDF</sequence>
<dbReference type="PANTHER" id="PTHR15104:SF0">
    <property type="entry name" value="DIHYDROPTERIDINE REDUCTASE"/>
    <property type="match status" value="1"/>
</dbReference>
<dbReference type="EMBL" id="VJMH01006426">
    <property type="protein sequence ID" value="KAF0689636.1"/>
    <property type="molecule type" value="Genomic_DNA"/>
</dbReference>
<keyword evidence="5" id="KW-0783">Tetrahydrobiopterin biosynthesis</keyword>
<evidence type="ECO:0000256" key="6">
    <source>
        <dbReference type="ARBA" id="ARBA00039153"/>
    </source>
</evidence>
<reference evidence="9" key="2">
    <citation type="submission" date="2019-06" db="EMBL/GenBank/DDBJ databases">
        <title>Genomics analysis of Aphanomyces spp. identifies a new class of oomycete effector associated with host adaptation.</title>
        <authorList>
            <person name="Gaulin E."/>
        </authorList>
    </citation>
    <scope>NUCLEOTIDE SEQUENCE</scope>
    <source>
        <strain evidence="9">CBS 578.67</strain>
    </source>
</reference>
<dbReference type="GO" id="GO:0070402">
    <property type="term" value="F:NADPH binding"/>
    <property type="evidence" value="ECO:0007669"/>
    <property type="project" value="TreeGrafter"/>
</dbReference>
<organism evidence="10 11">
    <name type="scientific">Aphanomyces stellatus</name>
    <dbReference type="NCBI Taxonomy" id="120398"/>
    <lineage>
        <taxon>Eukaryota</taxon>
        <taxon>Sar</taxon>
        <taxon>Stramenopiles</taxon>
        <taxon>Oomycota</taxon>
        <taxon>Saprolegniomycetes</taxon>
        <taxon>Saprolegniales</taxon>
        <taxon>Verrucalvaceae</taxon>
        <taxon>Aphanomyces</taxon>
    </lineage>
</organism>
<dbReference type="SUPFAM" id="SSF51735">
    <property type="entry name" value="NAD(P)-binding Rossmann-fold domains"/>
    <property type="match status" value="1"/>
</dbReference>
<dbReference type="EMBL" id="CAADRA010006447">
    <property type="protein sequence ID" value="VFT95666.1"/>
    <property type="molecule type" value="Genomic_DNA"/>
</dbReference>
<reference evidence="10 11" key="1">
    <citation type="submission" date="2019-03" db="EMBL/GenBank/DDBJ databases">
        <authorList>
            <person name="Gaulin E."/>
            <person name="Dumas B."/>
        </authorList>
    </citation>
    <scope>NUCLEOTIDE SEQUENCE [LARGE SCALE GENOMIC DNA]</scope>
    <source>
        <strain evidence="10">CBS 568.67</strain>
    </source>
</reference>
<dbReference type="GO" id="GO:0070404">
    <property type="term" value="F:NADH binding"/>
    <property type="evidence" value="ECO:0007669"/>
    <property type="project" value="TreeGrafter"/>
</dbReference>
<dbReference type="GO" id="GO:0004155">
    <property type="term" value="F:6,7-dihydropteridine reductase activity"/>
    <property type="evidence" value="ECO:0007669"/>
    <property type="project" value="UniProtKB-EC"/>
</dbReference>
<evidence type="ECO:0000256" key="8">
    <source>
        <dbReference type="ARBA" id="ARBA00041348"/>
    </source>
</evidence>
<dbReference type="EC" id="1.5.1.34" evidence="6"/>
<dbReference type="FunFam" id="3.40.50.720:FF:000157">
    <property type="entry name" value="Quinoid dihydropteridine reductase"/>
    <property type="match status" value="1"/>
</dbReference>
<dbReference type="Pfam" id="PF00106">
    <property type="entry name" value="adh_short"/>
    <property type="match status" value="1"/>
</dbReference>
<dbReference type="PRINTS" id="PR00081">
    <property type="entry name" value="GDHRDH"/>
</dbReference>
<dbReference type="GO" id="GO:0006729">
    <property type="term" value="P:tetrahydrobiopterin biosynthetic process"/>
    <property type="evidence" value="ECO:0007669"/>
    <property type="project" value="UniProtKB-KW"/>
</dbReference>
<keyword evidence="3" id="KW-0521">NADP</keyword>
<dbReference type="PANTHER" id="PTHR15104">
    <property type="entry name" value="DIHYDROPTERIDINE REDUCTASE"/>
    <property type="match status" value="1"/>
</dbReference>
<evidence type="ECO:0000256" key="4">
    <source>
        <dbReference type="ARBA" id="ARBA00023002"/>
    </source>
</evidence>
<dbReference type="GO" id="GO:0005737">
    <property type="term" value="C:cytoplasm"/>
    <property type="evidence" value="ECO:0007669"/>
    <property type="project" value="TreeGrafter"/>
</dbReference>
<accession>A0A485LC76</accession>
<keyword evidence="4" id="KW-0560">Oxidoreductase</keyword>
<comment type="subunit">
    <text evidence="2">Homodimer.</text>
</comment>
<name>A0A485LC76_9STRA</name>
<protein>
    <recommendedName>
        <fullName evidence="7">Dihydropteridine reductase</fullName>
        <ecNumber evidence="6">1.5.1.34</ecNumber>
    </recommendedName>
    <alternativeName>
        <fullName evidence="8">Quinoid dihydropteridine reductase</fullName>
    </alternativeName>
</protein>
<evidence type="ECO:0000313" key="9">
    <source>
        <dbReference type="EMBL" id="KAF0689636.1"/>
    </source>
</evidence>
<dbReference type="CDD" id="cd05334">
    <property type="entry name" value="DHPR_SDR_c_like"/>
    <property type="match status" value="1"/>
</dbReference>
<evidence type="ECO:0000256" key="7">
    <source>
        <dbReference type="ARBA" id="ARBA00039520"/>
    </source>
</evidence>
<keyword evidence="11" id="KW-1185">Reference proteome</keyword>
<evidence type="ECO:0000256" key="2">
    <source>
        <dbReference type="ARBA" id="ARBA00011738"/>
    </source>
</evidence>
<dbReference type="AlphaFoldDB" id="A0A485LC76"/>
<dbReference type="Proteomes" id="UP000332933">
    <property type="component" value="Unassembled WGS sequence"/>
</dbReference>
<dbReference type="GO" id="GO:0006559">
    <property type="term" value="P:L-phenylalanine catabolic process"/>
    <property type="evidence" value="ECO:0007669"/>
    <property type="project" value="TreeGrafter"/>
</dbReference>
<evidence type="ECO:0000313" key="10">
    <source>
        <dbReference type="EMBL" id="VFT95666.1"/>
    </source>
</evidence>
<proteinExistence type="inferred from homology"/>
<dbReference type="InterPro" id="IPR036291">
    <property type="entry name" value="NAD(P)-bd_dom_sf"/>
</dbReference>
<evidence type="ECO:0000256" key="5">
    <source>
        <dbReference type="ARBA" id="ARBA00023007"/>
    </source>
</evidence>